<feature type="region of interest" description="Disordered" evidence="1">
    <location>
        <begin position="1"/>
        <end position="71"/>
    </location>
</feature>
<feature type="compositionally biased region" description="Basic and acidic residues" evidence="1">
    <location>
        <begin position="24"/>
        <end position="46"/>
    </location>
</feature>
<reference evidence="2 3" key="1">
    <citation type="submission" date="2023-01" db="EMBL/GenBank/DDBJ databases">
        <title>Complete genome sequence of Roseicyclus marinus strain Dej080120_10.</title>
        <authorList>
            <person name="Ueki S."/>
            <person name="Maruyama F."/>
        </authorList>
    </citation>
    <scope>NUCLEOTIDE SEQUENCE [LARGE SCALE GENOMIC DNA]</scope>
    <source>
        <strain evidence="2 3">Dej080120_10</strain>
    </source>
</reference>
<dbReference type="EMBL" id="AP027266">
    <property type="protein sequence ID" value="BDW84297.1"/>
    <property type="molecule type" value="Genomic_DNA"/>
</dbReference>
<gene>
    <name evidence="2" type="ORF">MACH21_04740</name>
</gene>
<keyword evidence="3" id="KW-1185">Reference proteome</keyword>
<dbReference type="RefSeq" id="WP_338274049.1">
    <property type="nucleotide sequence ID" value="NZ_AP027266.1"/>
</dbReference>
<feature type="compositionally biased region" description="Basic and acidic residues" evidence="1">
    <location>
        <begin position="1"/>
        <end position="16"/>
    </location>
</feature>
<dbReference type="Proteomes" id="UP001337723">
    <property type="component" value="Chromosome"/>
</dbReference>
<evidence type="ECO:0000313" key="2">
    <source>
        <dbReference type="EMBL" id="BDW84297.1"/>
    </source>
</evidence>
<protein>
    <submittedName>
        <fullName evidence="2">Uncharacterized protein</fullName>
    </submittedName>
</protein>
<name>A0AA48KH60_9RHOB</name>
<accession>A0AA48KH60</accession>
<evidence type="ECO:0000256" key="1">
    <source>
        <dbReference type="SAM" id="MobiDB-lite"/>
    </source>
</evidence>
<dbReference type="AlphaFoldDB" id="A0AA48KH60"/>
<proteinExistence type="predicted"/>
<evidence type="ECO:0000313" key="3">
    <source>
        <dbReference type="Proteomes" id="UP001337723"/>
    </source>
</evidence>
<dbReference type="KEGG" id="rmai:MACH21_04740"/>
<sequence>MQTKHTERAIGPKDRATPAQSPRTETRIRPDHAAQHGRSTPRDAATRRGSAQTQGGISMDYQQGFFSGSSS</sequence>
<organism evidence="2 3">
    <name type="scientific">Roseicyclus marinus</name>
    <dbReference type="NCBI Taxonomy" id="2161673"/>
    <lineage>
        <taxon>Bacteria</taxon>
        <taxon>Pseudomonadati</taxon>
        <taxon>Pseudomonadota</taxon>
        <taxon>Alphaproteobacteria</taxon>
        <taxon>Rhodobacterales</taxon>
        <taxon>Roseobacteraceae</taxon>
        <taxon>Roseicyclus</taxon>
    </lineage>
</organism>
<feature type="compositionally biased region" description="Polar residues" evidence="1">
    <location>
        <begin position="49"/>
        <end position="71"/>
    </location>
</feature>